<dbReference type="AlphaFoldDB" id="A0A8C6WHG2"/>
<dbReference type="Proteomes" id="UP000694523">
    <property type="component" value="Unplaced"/>
</dbReference>
<reference evidence="3" key="2">
    <citation type="submission" date="2025-09" db="UniProtKB">
        <authorList>
            <consortium name="Ensembl"/>
        </authorList>
    </citation>
    <scope>IDENTIFICATION</scope>
</reference>
<evidence type="ECO:0000313" key="4">
    <source>
        <dbReference type="Proteomes" id="UP000694523"/>
    </source>
</evidence>
<dbReference type="GO" id="GO:0008234">
    <property type="term" value="F:cysteine-type peptidase activity"/>
    <property type="evidence" value="ECO:0007669"/>
    <property type="project" value="InterPro"/>
</dbReference>
<dbReference type="Pfam" id="PF00112">
    <property type="entry name" value="Peptidase_C1"/>
    <property type="match status" value="1"/>
</dbReference>
<dbReference type="SMART" id="SM00645">
    <property type="entry name" value="Pept_C1"/>
    <property type="match status" value="1"/>
</dbReference>
<dbReference type="GO" id="GO:0006508">
    <property type="term" value="P:proteolysis"/>
    <property type="evidence" value="ECO:0007669"/>
    <property type="project" value="InterPro"/>
</dbReference>
<dbReference type="Gene3D" id="3.90.70.10">
    <property type="entry name" value="Cysteine proteinases"/>
    <property type="match status" value="1"/>
</dbReference>
<dbReference type="InterPro" id="IPR039417">
    <property type="entry name" value="Peptidase_C1A_papain-like"/>
</dbReference>
<dbReference type="InterPro" id="IPR038765">
    <property type="entry name" value="Papain-like_cys_pep_sf"/>
</dbReference>
<name>A0A8C6WHG2_9GOBI</name>
<sequence length="202" mass="22190">MLKFQRSAPMKIPEDMTPTPLQVTDEVLPASVDWRGAGYVTSVKDQCCWSSGGSVEKIKGKLVDLSPQNLMDCSGPYGSYGCNPGRVTDAFKYVIANKGIASEASYPYEAKNGSCRYDPNDRAATCSSYHFVPPNELDLQQAVATIGPISCIDIVQILSLFSGVFNNPRYPATGLDYWLIKNTLARNKNQMCGISKYAYYPL</sequence>
<evidence type="ECO:0000313" key="3">
    <source>
        <dbReference type="Ensembl" id="ENSNMLP00000007216.1"/>
    </source>
</evidence>
<dbReference type="PANTHER" id="PTHR12411">
    <property type="entry name" value="CYSTEINE PROTEASE FAMILY C1-RELATED"/>
    <property type="match status" value="1"/>
</dbReference>
<organism evidence="3 4">
    <name type="scientific">Neogobius melanostomus</name>
    <name type="common">round goby</name>
    <dbReference type="NCBI Taxonomy" id="47308"/>
    <lineage>
        <taxon>Eukaryota</taxon>
        <taxon>Metazoa</taxon>
        <taxon>Chordata</taxon>
        <taxon>Craniata</taxon>
        <taxon>Vertebrata</taxon>
        <taxon>Euteleostomi</taxon>
        <taxon>Actinopterygii</taxon>
        <taxon>Neopterygii</taxon>
        <taxon>Teleostei</taxon>
        <taxon>Neoteleostei</taxon>
        <taxon>Acanthomorphata</taxon>
        <taxon>Gobiaria</taxon>
        <taxon>Gobiiformes</taxon>
        <taxon>Gobioidei</taxon>
        <taxon>Gobiidae</taxon>
        <taxon>Benthophilinae</taxon>
        <taxon>Neogobiini</taxon>
        <taxon>Neogobius</taxon>
    </lineage>
</organism>
<dbReference type="Ensembl" id="ENSNMLT00000008219.1">
    <property type="protein sequence ID" value="ENSNMLP00000007216.1"/>
    <property type="gene ID" value="ENSNMLG00000005194.1"/>
</dbReference>
<evidence type="ECO:0000259" key="2">
    <source>
        <dbReference type="SMART" id="SM00645"/>
    </source>
</evidence>
<evidence type="ECO:0000256" key="1">
    <source>
        <dbReference type="ARBA" id="ARBA00008455"/>
    </source>
</evidence>
<dbReference type="InterPro" id="IPR013128">
    <property type="entry name" value="Peptidase_C1A"/>
</dbReference>
<accession>A0A8C6WHG2</accession>
<dbReference type="InterPro" id="IPR000668">
    <property type="entry name" value="Peptidase_C1A_C"/>
</dbReference>
<protein>
    <recommendedName>
        <fullName evidence="2">Peptidase C1A papain C-terminal domain-containing protein</fullName>
    </recommendedName>
</protein>
<dbReference type="CDD" id="cd02248">
    <property type="entry name" value="Peptidase_C1A"/>
    <property type="match status" value="1"/>
</dbReference>
<dbReference type="SUPFAM" id="SSF54001">
    <property type="entry name" value="Cysteine proteinases"/>
    <property type="match status" value="1"/>
</dbReference>
<reference evidence="3" key="1">
    <citation type="submission" date="2025-08" db="UniProtKB">
        <authorList>
            <consortium name="Ensembl"/>
        </authorList>
    </citation>
    <scope>IDENTIFICATION</scope>
</reference>
<keyword evidence="4" id="KW-1185">Reference proteome</keyword>
<comment type="similarity">
    <text evidence="1">Belongs to the peptidase C1 family.</text>
</comment>
<proteinExistence type="inferred from homology"/>
<feature type="domain" description="Peptidase C1A papain C-terminal" evidence="2">
    <location>
        <begin position="28"/>
        <end position="202"/>
    </location>
</feature>